<sequence length="331" mass="36506">MPDCRPSGIVSAARPSFEVLQEAAQWFAELGASPADAEQHRRWRLWHEADPTHQLAWRQVEAISGKFNTVPGGDKPLAHRMLDAAARARTRRRHTLKTLAWLCGAGLGASSLALPWGRWTAKHHTGLAERRDLRMADGAQIWLNTDSAIDVDYTPTLRRIRLLAGEILIATAADTQAPPRPFVVDTAQARLRALGTRYSVYQQDGSTVLAVFDGAVQIEPRLGGPPMGIVQAGQQTRIGPQGPGPIEAADMSRRAWAEGLIVAHNLRLQDFVAELSRYRHGYLGCDPAIADLRLVGTYAIADTDQVLETLQATLPLRVRKPLPWWTVLEPR</sequence>
<dbReference type="Proteomes" id="UP000216429">
    <property type="component" value="Unassembled WGS sequence"/>
</dbReference>
<dbReference type="GO" id="GO:0016989">
    <property type="term" value="F:sigma factor antagonist activity"/>
    <property type="evidence" value="ECO:0007669"/>
    <property type="project" value="TreeGrafter"/>
</dbReference>
<reference evidence="4" key="1">
    <citation type="submission" date="2017-05" db="EMBL/GenBank/DDBJ databases">
        <title>Complete and WGS of Bordetella genogroups.</title>
        <authorList>
            <person name="Spilker T."/>
            <person name="Lipuma J."/>
        </authorList>
    </citation>
    <scope>NUCLEOTIDE SEQUENCE [LARGE SCALE GENOMIC DNA]</scope>
    <source>
        <strain evidence="4">AU6712</strain>
    </source>
</reference>
<evidence type="ECO:0000259" key="1">
    <source>
        <dbReference type="Pfam" id="PF04773"/>
    </source>
</evidence>
<feature type="domain" description="FecR N-terminal" evidence="2">
    <location>
        <begin position="21"/>
        <end position="62"/>
    </location>
</feature>
<keyword evidence="4" id="KW-1185">Reference proteome</keyword>
<organism evidence="3 4">
    <name type="scientific">Bordetella genomosp. 12</name>
    <dbReference type="NCBI Taxonomy" id="463035"/>
    <lineage>
        <taxon>Bacteria</taxon>
        <taxon>Pseudomonadati</taxon>
        <taxon>Pseudomonadota</taxon>
        <taxon>Betaproteobacteria</taxon>
        <taxon>Burkholderiales</taxon>
        <taxon>Alcaligenaceae</taxon>
        <taxon>Bordetella</taxon>
    </lineage>
</organism>
<dbReference type="PANTHER" id="PTHR30273">
    <property type="entry name" value="PERIPLASMIC SIGNAL SENSOR AND SIGMA FACTOR ACTIVATOR FECR-RELATED"/>
    <property type="match status" value="1"/>
</dbReference>
<dbReference type="Pfam" id="PF16220">
    <property type="entry name" value="DUF4880"/>
    <property type="match status" value="1"/>
</dbReference>
<proteinExistence type="predicted"/>
<dbReference type="Gene3D" id="2.60.120.1440">
    <property type="match status" value="1"/>
</dbReference>
<comment type="caution">
    <text evidence="3">The sequence shown here is derived from an EMBL/GenBank/DDBJ whole genome shotgun (WGS) entry which is preliminary data.</text>
</comment>
<gene>
    <name evidence="3" type="ORF">CAL22_12170</name>
</gene>
<dbReference type="OrthoDB" id="1100567at2"/>
<name>A0A261VDQ7_9BORD</name>
<dbReference type="InterPro" id="IPR012373">
    <property type="entry name" value="Ferrdict_sens_TM"/>
</dbReference>
<protein>
    <submittedName>
        <fullName evidence="3">Iron dicitrate transport regulator FecR</fullName>
    </submittedName>
</protein>
<accession>A0A261VDQ7</accession>
<evidence type="ECO:0000259" key="2">
    <source>
        <dbReference type="Pfam" id="PF16220"/>
    </source>
</evidence>
<evidence type="ECO:0000313" key="3">
    <source>
        <dbReference type="EMBL" id="OZI72239.1"/>
    </source>
</evidence>
<evidence type="ECO:0000313" key="4">
    <source>
        <dbReference type="Proteomes" id="UP000216429"/>
    </source>
</evidence>
<dbReference type="InterPro" id="IPR032623">
    <property type="entry name" value="FecR_N"/>
</dbReference>
<dbReference type="EMBL" id="NEVU01000003">
    <property type="protein sequence ID" value="OZI72239.1"/>
    <property type="molecule type" value="Genomic_DNA"/>
</dbReference>
<dbReference type="InterPro" id="IPR006860">
    <property type="entry name" value="FecR"/>
</dbReference>
<dbReference type="AlphaFoldDB" id="A0A261VDQ7"/>
<dbReference type="PANTHER" id="PTHR30273:SF2">
    <property type="entry name" value="PROTEIN FECR"/>
    <property type="match status" value="1"/>
</dbReference>
<dbReference type="Pfam" id="PF04773">
    <property type="entry name" value="FecR"/>
    <property type="match status" value="1"/>
</dbReference>
<dbReference type="PIRSF" id="PIRSF018266">
    <property type="entry name" value="FecR"/>
    <property type="match status" value="1"/>
</dbReference>
<feature type="domain" description="FecR protein" evidence="1">
    <location>
        <begin position="123"/>
        <end position="217"/>
    </location>
</feature>